<protein>
    <submittedName>
        <fullName evidence="11">Alanine--glyoxylate aminotransferase 1</fullName>
        <ecNumber evidence="11">2.6.1.44</ecNumber>
    </submittedName>
</protein>
<dbReference type="InterPro" id="IPR024169">
    <property type="entry name" value="SP_NH2Trfase/AEP_transaminase"/>
</dbReference>
<evidence type="ECO:0000256" key="1">
    <source>
        <dbReference type="ARBA" id="ARBA00001933"/>
    </source>
</evidence>
<dbReference type="HOGENOM" id="CLU_027686_5_2_9"/>
<comment type="cofactor">
    <cofactor evidence="1 7 9">
        <name>pyridoxal 5'-phosphate</name>
        <dbReference type="ChEBI" id="CHEBI:597326"/>
    </cofactor>
</comment>
<dbReference type="PIRSF" id="PIRSF000524">
    <property type="entry name" value="SPT"/>
    <property type="match status" value="1"/>
</dbReference>
<gene>
    <name evidence="11" type="ordered locus">COPRO5265_1352</name>
</gene>
<feature type="modified residue" description="N6-(pyridoxal phosphate)lysine" evidence="7">
    <location>
        <position position="191"/>
    </location>
</feature>
<dbReference type="EC" id="2.6.1.44" evidence="11"/>
<reference evidence="12" key="1">
    <citation type="submission" date="2008-08" db="EMBL/GenBank/DDBJ databases">
        <title>The complete genome sequence of Coprothermobacter proteolyticus strain ATCC 5245 / DSM 5265 / BT.</title>
        <authorList>
            <person name="Dodson R.J."/>
            <person name="Durkin A.S."/>
            <person name="Wu M."/>
            <person name="Eisen J."/>
            <person name="Sutton G."/>
        </authorList>
    </citation>
    <scope>NUCLEOTIDE SEQUENCE [LARGE SCALE GENOMIC DNA]</scope>
    <source>
        <strain evidence="12">ATCC 35245 / DSM 5265 / OCM 4 / BT</strain>
    </source>
</reference>
<keyword evidence="5 7" id="KW-0663">Pyridoxal phosphate</keyword>
<dbReference type="InterPro" id="IPR020578">
    <property type="entry name" value="Aminotrans_V_PyrdxlP_BS"/>
</dbReference>
<organism evidence="11 12">
    <name type="scientific">Coprothermobacter proteolyticus (strain ATCC 35245 / DSM 5265 / OCM 4 / BT)</name>
    <dbReference type="NCBI Taxonomy" id="309798"/>
    <lineage>
        <taxon>Bacteria</taxon>
        <taxon>Pseudomonadati</taxon>
        <taxon>Coprothermobacterota</taxon>
        <taxon>Coprothermobacteria</taxon>
        <taxon>Coprothermobacterales</taxon>
        <taxon>Coprothermobacteraceae</taxon>
        <taxon>Coprothermobacter</taxon>
    </lineage>
</organism>
<evidence type="ECO:0000313" key="12">
    <source>
        <dbReference type="Proteomes" id="UP000001732"/>
    </source>
</evidence>
<evidence type="ECO:0000256" key="4">
    <source>
        <dbReference type="ARBA" id="ARBA00022679"/>
    </source>
</evidence>
<dbReference type="Pfam" id="PF00266">
    <property type="entry name" value="Aminotran_5"/>
    <property type="match status" value="1"/>
</dbReference>
<sequence>MKELLLIPGPTPVSEEVLSALSKETIAHTDDRFASIMTSALDKTRKLFGAEKGFPFIIAGSGTLGMEMALTNILNEGENLLVLSHGFFGDRFVDIGKTLGVNVEVLKAPAGETVPLTSIESTLRKHHFHAITITHVDTSTGTLADVETIANMVHEVSPETIIVVDGVCATGGVEQKFDKWGIDVIFTGSQKALAVPPGLTLLAFSERAIEKRKSMAKVRTYYGDILRWMPVMEDPHKYFATPAVNMVYALEKSLSIITEFGLPAYYEKHTRMAAKVRAALTTVGFELVSKHPAPTLSVFKYPDGIEDAAFRSKLAVKGVIVASALAELQGKAFRMGHMGSVTEDELLVALKRMLEVCQELGVKVDKGQALNAFLEA</sequence>
<feature type="binding site" evidence="6">
    <location>
        <position position="334"/>
    </location>
    <ligand>
        <name>substrate</name>
    </ligand>
</feature>
<dbReference type="FunFam" id="3.40.640.10:FF:000027">
    <property type="entry name" value="Serine--pyruvate aminotransferase, mitochondrial"/>
    <property type="match status" value="1"/>
</dbReference>
<accession>B5Y5X4</accession>
<keyword evidence="12" id="KW-1185">Reference proteome</keyword>
<evidence type="ECO:0000313" key="11">
    <source>
        <dbReference type="EMBL" id="ACI17880.1"/>
    </source>
</evidence>
<evidence type="ECO:0000256" key="9">
    <source>
        <dbReference type="RuleBase" id="RU004504"/>
    </source>
</evidence>
<dbReference type="PROSITE" id="PS00595">
    <property type="entry name" value="AA_TRANSFER_CLASS_5"/>
    <property type="match status" value="1"/>
</dbReference>
<evidence type="ECO:0000256" key="6">
    <source>
        <dbReference type="PIRSR" id="PIRSR000524-1"/>
    </source>
</evidence>
<evidence type="ECO:0000256" key="3">
    <source>
        <dbReference type="ARBA" id="ARBA00022576"/>
    </source>
</evidence>
<dbReference type="InterPro" id="IPR000192">
    <property type="entry name" value="Aminotrans_V_dom"/>
</dbReference>
<keyword evidence="3 11" id="KW-0032">Aminotransferase</keyword>
<dbReference type="Gene3D" id="3.90.1150.10">
    <property type="entry name" value="Aspartate Aminotransferase, domain 1"/>
    <property type="match status" value="1"/>
</dbReference>
<evidence type="ECO:0000256" key="7">
    <source>
        <dbReference type="PIRSR" id="PIRSR000524-50"/>
    </source>
</evidence>
<dbReference type="KEGG" id="cpo:COPRO5265_1352"/>
<reference evidence="11 12" key="2">
    <citation type="journal article" date="2014" name="Genome Announc.">
        <title>Complete Genome Sequence of Coprothermobacter proteolyticus DSM 5265.</title>
        <authorList>
            <person name="Alexiev A."/>
            <person name="Coil D.A."/>
            <person name="Badger J.H."/>
            <person name="Enticknap J."/>
            <person name="Ward N."/>
            <person name="Robb F.T."/>
            <person name="Eisen J.A."/>
        </authorList>
    </citation>
    <scope>NUCLEOTIDE SEQUENCE [LARGE SCALE GENOMIC DNA]</scope>
    <source>
        <strain evidence="12">ATCC 35245 / DSM 5265 / OCM 4 / BT</strain>
    </source>
</reference>
<evidence type="ECO:0000256" key="8">
    <source>
        <dbReference type="RuleBase" id="RU004075"/>
    </source>
</evidence>
<evidence type="ECO:0000256" key="2">
    <source>
        <dbReference type="ARBA" id="ARBA00009236"/>
    </source>
</evidence>
<comment type="similarity">
    <text evidence="2 8">Belongs to the class-V pyridoxal-phosphate-dependent aminotransferase family.</text>
</comment>
<dbReference type="InterPro" id="IPR015424">
    <property type="entry name" value="PyrdxlP-dep_Trfase"/>
</dbReference>
<dbReference type="Proteomes" id="UP000001732">
    <property type="component" value="Chromosome"/>
</dbReference>
<dbReference type="GO" id="GO:0004760">
    <property type="term" value="F:L-serine-pyruvate transaminase activity"/>
    <property type="evidence" value="ECO:0007669"/>
    <property type="project" value="TreeGrafter"/>
</dbReference>
<dbReference type="SUPFAM" id="SSF53383">
    <property type="entry name" value="PLP-dependent transferases"/>
    <property type="match status" value="1"/>
</dbReference>
<dbReference type="PANTHER" id="PTHR21152">
    <property type="entry name" value="AMINOTRANSFERASE CLASS V"/>
    <property type="match status" value="1"/>
</dbReference>
<dbReference type="EMBL" id="CP001145">
    <property type="protein sequence ID" value="ACI17880.1"/>
    <property type="molecule type" value="Genomic_DNA"/>
</dbReference>
<dbReference type="GO" id="GO:0019265">
    <property type="term" value="P:glycine biosynthetic process, by transamination of glyoxylate"/>
    <property type="evidence" value="ECO:0007669"/>
    <property type="project" value="TreeGrafter"/>
</dbReference>
<dbReference type="PANTHER" id="PTHR21152:SF24">
    <property type="entry name" value="ALANINE--GLYOXYLATE AMINOTRANSFERASE 1"/>
    <property type="match status" value="1"/>
</dbReference>
<keyword evidence="4 11" id="KW-0808">Transferase</keyword>
<feature type="domain" description="Aminotransferase class V" evidence="10">
    <location>
        <begin position="20"/>
        <end position="322"/>
    </location>
</feature>
<dbReference type="RefSeq" id="WP_012544531.1">
    <property type="nucleotide sequence ID" value="NC_011295.1"/>
</dbReference>
<dbReference type="AlphaFoldDB" id="B5Y5X4"/>
<dbReference type="OrthoDB" id="389074at2"/>
<dbReference type="Gene3D" id="3.40.640.10">
    <property type="entry name" value="Type I PLP-dependent aspartate aminotransferase-like (Major domain)"/>
    <property type="match status" value="1"/>
</dbReference>
<evidence type="ECO:0000256" key="5">
    <source>
        <dbReference type="ARBA" id="ARBA00022898"/>
    </source>
</evidence>
<name>B5Y5X4_COPPD</name>
<dbReference type="GO" id="GO:0008453">
    <property type="term" value="F:alanine-glyoxylate transaminase activity"/>
    <property type="evidence" value="ECO:0007669"/>
    <property type="project" value="UniProtKB-EC"/>
</dbReference>
<dbReference type="eggNOG" id="COG0075">
    <property type="taxonomic scope" value="Bacteria"/>
</dbReference>
<dbReference type="STRING" id="309798.COPRO5265_1352"/>
<evidence type="ECO:0000259" key="10">
    <source>
        <dbReference type="Pfam" id="PF00266"/>
    </source>
</evidence>
<proteinExistence type="inferred from homology"/>
<dbReference type="InterPro" id="IPR015421">
    <property type="entry name" value="PyrdxlP-dep_Trfase_major"/>
</dbReference>
<dbReference type="InterPro" id="IPR015422">
    <property type="entry name" value="PyrdxlP-dep_Trfase_small"/>
</dbReference>